<organism evidence="1 2">
    <name type="scientific">Candidatus Dojkabacteria bacterium</name>
    <dbReference type="NCBI Taxonomy" id="2099670"/>
    <lineage>
        <taxon>Bacteria</taxon>
        <taxon>Candidatus Dojkabacteria</taxon>
    </lineage>
</organism>
<evidence type="ECO:0000313" key="1">
    <source>
        <dbReference type="EMBL" id="MCA9381091.1"/>
    </source>
</evidence>
<proteinExistence type="predicted"/>
<evidence type="ECO:0000313" key="2">
    <source>
        <dbReference type="Proteomes" id="UP000775877"/>
    </source>
</evidence>
<reference evidence="1" key="1">
    <citation type="submission" date="2020-04" db="EMBL/GenBank/DDBJ databases">
        <authorList>
            <person name="Zhang T."/>
        </authorList>
    </citation>
    <scope>NUCLEOTIDE SEQUENCE</scope>
    <source>
        <strain evidence="1">HKST-UBA13</strain>
    </source>
</reference>
<accession>A0A955L1L3</accession>
<sequence>MFTSLINADSGLNAETPSDRLFYGDLRNAIIQNTPNLYDRPAVQEVTDFFNSQGVEDFEELPVLNQLDLTLAYISQFPDSDSREAIVRNNFMGMYIVNALVAFKDISVSADAEDSTMSDILKQMLENYGKPVVVQNITDRSIRRYGQSLKKANSVFQILRIGQEGYGIRLKDFQSWVKDVRKSRFRLGEL</sequence>
<dbReference type="AlphaFoldDB" id="A0A955L1L3"/>
<protein>
    <submittedName>
        <fullName evidence="1">Uncharacterized protein</fullName>
    </submittedName>
</protein>
<dbReference type="Proteomes" id="UP000775877">
    <property type="component" value="Unassembled WGS sequence"/>
</dbReference>
<dbReference type="EMBL" id="JAGQLJ010000047">
    <property type="protein sequence ID" value="MCA9381091.1"/>
    <property type="molecule type" value="Genomic_DNA"/>
</dbReference>
<name>A0A955L1L3_9BACT</name>
<comment type="caution">
    <text evidence="1">The sequence shown here is derived from an EMBL/GenBank/DDBJ whole genome shotgun (WGS) entry which is preliminary data.</text>
</comment>
<gene>
    <name evidence="1" type="ORF">KC678_02405</name>
</gene>
<reference evidence="1" key="2">
    <citation type="journal article" date="2021" name="Microbiome">
        <title>Successional dynamics and alternative stable states in a saline activated sludge microbial community over 9 years.</title>
        <authorList>
            <person name="Wang Y."/>
            <person name="Ye J."/>
            <person name="Ju F."/>
            <person name="Liu L."/>
            <person name="Boyd J.A."/>
            <person name="Deng Y."/>
            <person name="Parks D.H."/>
            <person name="Jiang X."/>
            <person name="Yin X."/>
            <person name="Woodcroft B.J."/>
            <person name="Tyson G.W."/>
            <person name="Hugenholtz P."/>
            <person name="Polz M.F."/>
            <person name="Zhang T."/>
        </authorList>
    </citation>
    <scope>NUCLEOTIDE SEQUENCE</scope>
    <source>
        <strain evidence="1">HKST-UBA13</strain>
    </source>
</reference>